<proteinExistence type="predicted"/>
<dbReference type="Pfam" id="PF10300">
    <property type="entry name" value="Iml2-TPR_39"/>
    <property type="match status" value="1"/>
</dbReference>
<dbReference type="PANTHER" id="PTHR31859">
    <property type="entry name" value="TETRATRICOPEPTIDE REPEAT PROTEIN 39 FAMILY MEMBER"/>
    <property type="match status" value="1"/>
</dbReference>
<keyword evidence="2" id="KW-1185">Reference proteome</keyword>
<sequence length="447" mass="47454">MHMASSPPLVWQCRCAGSVLLLPSSSETVIAAFRIAAPRLPRRAVTTPSSTSSTAAALANANTGFDHLFANQTPFHLLGLVCAFLEAALGMESGLMGEAGARKATANAKRTTSKIAGSDGGGRFAAGLEWEILNADTVVLLGLTHALSESFTKLWKAVFPRGLEGYATPAVSRRESVERLAGGVQGLSVDSLSVASSRNASSATLSTSTSTSSSLALSSTACSPAPSISVSKSVFGRWRNASSVSVLSKADKERADAREKYERERAPEGPVEEMIVAQTAFGFGLFNFVFSLFPKKVQSLVGLPGFKYDRALALRTLAVSAGGDDRGRRLVLMTFHGVVLLLAGYQADEARTLKMHRAIVDSIEARYPTRALWILNRAKILRMSNNAAGVITVLQRGLEGPQTFDSDDGQDDVMSGEEQDGKARFAAAYNVEMGEIFGDGNDSDGFE</sequence>
<comment type="caution">
    <text evidence="1">The sequence shown here is derived from an EMBL/GenBank/DDBJ whole genome shotgun (WGS) entry which is preliminary data.</text>
</comment>
<dbReference type="GO" id="GO:0005829">
    <property type="term" value="C:cytosol"/>
    <property type="evidence" value="ECO:0007669"/>
    <property type="project" value="TreeGrafter"/>
</dbReference>
<name>A0AAD7D4Z9_MYCRO</name>
<dbReference type="GO" id="GO:0005634">
    <property type="term" value="C:nucleus"/>
    <property type="evidence" value="ECO:0007669"/>
    <property type="project" value="TreeGrafter"/>
</dbReference>
<evidence type="ECO:0000313" key="2">
    <source>
        <dbReference type="Proteomes" id="UP001221757"/>
    </source>
</evidence>
<gene>
    <name evidence="1" type="ORF">B0H17DRAFT_1208257</name>
</gene>
<dbReference type="PANTHER" id="PTHR31859:SF1">
    <property type="entry name" value="TETRATRICOPEPTIDE REPEAT PROTEIN 39C"/>
    <property type="match status" value="1"/>
</dbReference>
<dbReference type="EMBL" id="JARKIE010000159">
    <property type="protein sequence ID" value="KAJ7674124.1"/>
    <property type="molecule type" value="Genomic_DNA"/>
</dbReference>
<dbReference type="InterPro" id="IPR019412">
    <property type="entry name" value="IML2/TPR_39"/>
</dbReference>
<accession>A0AAD7D4Z9</accession>
<protein>
    <submittedName>
        <fullName evidence="1">Uncharacterized protein</fullName>
    </submittedName>
</protein>
<dbReference type="AlphaFoldDB" id="A0AAD7D4Z9"/>
<evidence type="ECO:0000313" key="1">
    <source>
        <dbReference type="EMBL" id="KAJ7674124.1"/>
    </source>
</evidence>
<reference evidence="1" key="1">
    <citation type="submission" date="2023-03" db="EMBL/GenBank/DDBJ databases">
        <title>Massive genome expansion in bonnet fungi (Mycena s.s.) driven by repeated elements and novel gene families across ecological guilds.</title>
        <authorList>
            <consortium name="Lawrence Berkeley National Laboratory"/>
            <person name="Harder C.B."/>
            <person name="Miyauchi S."/>
            <person name="Viragh M."/>
            <person name="Kuo A."/>
            <person name="Thoen E."/>
            <person name="Andreopoulos B."/>
            <person name="Lu D."/>
            <person name="Skrede I."/>
            <person name="Drula E."/>
            <person name="Henrissat B."/>
            <person name="Morin E."/>
            <person name="Kohler A."/>
            <person name="Barry K."/>
            <person name="LaButti K."/>
            <person name="Morin E."/>
            <person name="Salamov A."/>
            <person name="Lipzen A."/>
            <person name="Mereny Z."/>
            <person name="Hegedus B."/>
            <person name="Baldrian P."/>
            <person name="Stursova M."/>
            <person name="Weitz H."/>
            <person name="Taylor A."/>
            <person name="Grigoriev I.V."/>
            <person name="Nagy L.G."/>
            <person name="Martin F."/>
            <person name="Kauserud H."/>
        </authorList>
    </citation>
    <scope>NUCLEOTIDE SEQUENCE</scope>
    <source>
        <strain evidence="1">CBHHK067</strain>
    </source>
</reference>
<organism evidence="1 2">
    <name type="scientific">Mycena rosella</name>
    <name type="common">Pink bonnet</name>
    <name type="synonym">Agaricus rosellus</name>
    <dbReference type="NCBI Taxonomy" id="1033263"/>
    <lineage>
        <taxon>Eukaryota</taxon>
        <taxon>Fungi</taxon>
        <taxon>Dikarya</taxon>
        <taxon>Basidiomycota</taxon>
        <taxon>Agaricomycotina</taxon>
        <taxon>Agaricomycetes</taxon>
        <taxon>Agaricomycetidae</taxon>
        <taxon>Agaricales</taxon>
        <taxon>Marasmiineae</taxon>
        <taxon>Mycenaceae</taxon>
        <taxon>Mycena</taxon>
    </lineage>
</organism>
<dbReference type="Proteomes" id="UP001221757">
    <property type="component" value="Unassembled WGS sequence"/>
</dbReference>
<dbReference type="GO" id="GO:0005741">
    <property type="term" value="C:mitochondrial outer membrane"/>
    <property type="evidence" value="ECO:0007669"/>
    <property type="project" value="TreeGrafter"/>
</dbReference>